<dbReference type="NCBIfam" id="TIGR00066">
    <property type="entry name" value="g_glut_trans"/>
    <property type="match status" value="1"/>
</dbReference>
<evidence type="ECO:0000313" key="11">
    <source>
        <dbReference type="Proteomes" id="UP001620645"/>
    </source>
</evidence>
<dbReference type="AlphaFoldDB" id="A0ABD2INV3"/>
<dbReference type="InterPro" id="IPR043137">
    <property type="entry name" value="GGT_ssub_C"/>
</dbReference>
<feature type="transmembrane region" description="Helical" evidence="9">
    <location>
        <begin position="36"/>
        <end position="61"/>
    </location>
</feature>
<feature type="binding site" evidence="7">
    <location>
        <begin position="454"/>
        <end position="456"/>
    </location>
    <ligand>
        <name>L-glutamate</name>
        <dbReference type="ChEBI" id="CHEBI:29985"/>
    </ligand>
</feature>
<accession>A0ABD2INV3</accession>
<dbReference type="FunFam" id="1.10.246.130:FF:000005">
    <property type="entry name" value="Gamma-glutamyltranspeptidase 1, putative"/>
    <property type="match status" value="1"/>
</dbReference>
<comment type="caution">
    <text evidence="10">The sequence shown here is derived from an EMBL/GenBank/DDBJ whole genome shotgun (WGS) entry which is preliminary data.</text>
</comment>
<feature type="region of interest" description="Disordered" evidence="8">
    <location>
        <begin position="658"/>
        <end position="682"/>
    </location>
</feature>
<evidence type="ECO:0000256" key="4">
    <source>
        <dbReference type="ARBA" id="ARBA00023180"/>
    </source>
</evidence>
<keyword evidence="1" id="KW-0645">Protease</keyword>
<dbReference type="SUPFAM" id="SSF56235">
    <property type="entry name" value="N-terminal nucleophile aminohydrolases (Ntn hydrolases)"/>
    <property type="match status" value="1"/>
</dbReference>
<dbReference type="GO" id="GO:0016746">
    <property type="term" value="F:acyltransferase activity"/>
    <property type="evidence" value="ECO:0007669"/>
    <property type="project" value="UniProtKB-KW"/>
</dbReference>
<feature type="binding site" evidence="7">
    <location>
        <position position="527"/>
    </location>
    <ligand>
        <name>L-glutamate</name>
        <dbReference type="ChEBI" id="CHEBI:29985"/>
    </ligand>
</feature>
<dbReference type="EMBL" id="JBICCN010000356">
    <property type="protein sequence ID" value="KAL3074958.1"/>
    <property type="molecule type" value="Genomic_DNA"/>
</dbReference>
<dbReference type="Gene3D" id="1.10.246.130">
    <property type="match status" value="1"/>
</dbReference>
<evidence type="ECO:0000256" key="9">
    <source>
        <dbReference type="SAM" id="Phobius"/>
    </source>
</evidence>
<evidence type="ECO:0000256" key="7">
    <source>
        <dbReference type="PIRSR" id="PIRSR600101-2"/>
    </source>
</evidence>
<dbReference type="GO" id="GO:0006508">
    <property type="term" value="P:proteolysis"/>
    <property type="evidence" value="ECO:0007669"/>
    <property type="project" value="UniProtKB-KW"/>
</dbReference>
<keyword evidence="5" id="KW-0012">Acyltransferase</keyword>
<keyword evidence="3" id="KW-0378">Hydrolase</keyword>
<evidence type="ECO:0000313" key="10">
    <source>
        <dbReference type="EMBL" id="KAL3074958.1"/>
    </source>
</evidence>
<dbReference type="PANTHER" id="PTHR11686:SF69">
    <property type="entry name" value="GAMMA-GLUTAMYLTRANSPEPTIDASE 1"/>
    <property type="match status" value="1"/>
</dbReference>
<feature type="active site" description="Nucleophile" evidence="6">
    <location>
        <position position="436"/>
    </location>
</feature>
<keyword evidence="11" id="KW-1185">Reference proteome</keyword>
<dbReference type="FunFam" id="3.60.20.40:FF:000006">
    <property type="entry name" value="Protein CBG05566"/>
    <property type="match status" value="1"/>
</dbReference>
<dbReference type="PRINTS" id="PR01210">
    <property type="entry name" value="GGTRANSPTASE"/>
</dbReference>
<dbReference type="Proteomes" id="UP001620645">
    <property type="component" value="Unassembled WGS sequence"/>
</dbReference>
<evidence type="ECO:0000256" key="1">
    <source>
        <dbReference type="ARBA" id="ARBA00022670"/>
    </source>
</evidence>
<sequence>MDADISPLLLNDAENPSPTRVDEILNRLNLPSRKSAIVTGAGVGCILTLTFTTVLFATLYYNAANLVSTKLPKWAPPYHSLLGEYSAAAVAADNELCSEIGRDILIQGGNAVDAAVATTFCIGVMDTQSSGLGGGHFMTIFNATTRKCHVVDAREVAPAAATENMYKDRWNKSKFGWEAVAVPGELHGLWTEYTHFGGQVSWESIVRPTIRLMEEGYPTSHALAHALEQYKSQVLNEPTMRQHFVNPATGAVYKLGEQIKTRTNFINTLRGLATAADPAAFFYRSNLTRQMVDEFKRNGGILTMDDFANYRAIVRADADVIYTQLEDGRTVCGPPPPSGAAVTQAILSILDPIVFNTSTISGNVGFLHRFIEASKFAYAARSSMGDMAFVKNATELARNITSKWWAQLARSKISWGTHPDDYYGGGYQAVPNDHGTTHISVVDKHGNAVSITSTINLILGATVMSESSGVLWNDQMDDFSSPGHPNYFGFPPSPTNFIRPGKKPMSSASPLVVFSDKEVLSIGAAGGSTIISGVAGAALHALRLHANIKRAIDFPRMHNQLKPNVTEVERNMPKAYIDALRERGHTFKTVDTITVVTAVQKFANGTVLANSDWRKGTETPRGRANDSSTRRFVNSAKKRRFVNSVKCQRFVNSMIRQLDDSSTQPKCDDSSTQSNVNDSSTQ</sequence>
<feature type="binding site" evidence="7">
    <location>
        <begin position="506"/>
        <end position="507"/>
    </location>
    <ligand>
        <name>L-glutamate</name>
        <dbReference type="ChEBI" id="CHEBI:29985"/>
    </ligand>
</feature>
<evidence type="ECO:0000256" key="8">
    <source>
        <dbReference type="SAM" id="MobiDB-lite"/>
    </source>
</evidence>
<protein>
    <recommendedName>
        <fullName evidence="12">Gamma-glutamyltranspeptidase 1</fullName>
    </recommendedName>
</protein>
<dbReference type="Pfam" id="PF01019">
    <property type="entry name" value="G_glu_transpept"/>
    <property type="match status" value="1"/>
</dbReference>
<evidence type="ECO:0000256" key="5">
    <source>
        <dbReference type="ARBA" id="ARBA00023315"/>
    </source>
</evidence>
<evidence type="ECO:0008006" key="12">
    <source>
        <dbReference type="Google" id="ProtNLM"/>
    </source>
</evidence>
<feature type="binding site" evidence="7">
    <location>
        <position position="154"/>
    </location>
    <ligand>
        <name>L-glutamate</name>
        <dbReference type="ChEBI" id="CHEBI:29985"/>
    </ligand>
</feature>
<evidence type="ECO:0000256" key="3">
    <source>
        <dbReference type="ARBA" id="ARBA00022801"/>
    </source>
</evidence>
<dbReference type="InterPro" id="IPR029055">
    <property type="entry name" value="Ntn_hydrolases_N"/>
</dbReference>
<dbReference type="PANTHER" id="PTHR11686">
    <property type="entry name" value="GAMMA GLUTAMYL TRANSPEPTIDASE"/>
    <property type="match status" value="1"/>
</dbReference>
<organism evidence="10 11">
    <name type="scientific">Heterodera schachtii</name>
    <name type="common">Sugarbeet cyst nematode worm</name>
    <name type="synonym">Tylenchus schachtii</name>
    <dbReference type="NCBI Taxonomy" id="97005"/>
    <lineage>
        <taxon>Eukaryota</taxon>
        <taxon>Metazoa</taxon>
        <taxon>Ecdysozoa</taxon>
        <taxon>Nematoda</taxon>
        <taxon>Chromadorea</taxon>
        <taxon>Rhabditida</taxon>
        <taxon>Tylenchina</taxon>
        <taxon>Tylenchomorpha</taxon>
        <taxon>Tylenchoidea</taxon>
        <taxon>Heteroderidae</taxon>
        <taxon>Heteroderinae</taxon>
        <taxon>Heterodera</taxon>
    </lineage>
</organism>
<feature type="binding site" evidence="7">
    <location>
        <position position="478"/>
    </location>
    <ligand>
        <name>L-glutamate</name>
        <dbReference type="ChEBI" id="CHEBI:29985"/>
    </ligand>
</feature>
<dbReference type="GO" id="GO:0008233">
    <property type="term" value="F:peptidase activity"/>
    <property type="evidence" value="ECO:0007669"/>
    <property type="project" value="UniProtKB-KW"/>
</dbReference>
<dbReference type="Gene3D" id="3.60.20.40">
    <property type="match status" value="1"/>
</dbReference>
<keyword evidence="9" id="KW-0812">Transmembrane</keyword>
<keyword evidence="2" id="KW-0808">Transferase</keyword>
<name>A0ABD2INV3_HETSC</name>
<keyword evidence="9" id="KW-1133">Transmembrane helix</keyword>
<dbReference type="InterPro" id="IPR043138">
    <property type="entry name" value="GGT_lsub"/>
</dbReference>
<evidence type="ECO:0000256" key="6">
    <source>
        <dbReference type="PIRSR" id="PIRSR600101-1"/>
    </source>
</evidence>
<gene>
    <name evidence="10" type="ORF">niasHS_014403</name>
</gene>
<keyword evidence="4" id="KW-0325">Glycoprotein</keyword>
<evidence type="ECO:0000256" key="2">
    <source>
        <dbReference type="ARBA" id="ARBA00022679"/>
    </source>
</evidence>
<proteinExistence type="predicted"/>
<keyword evidence="9" id="KW-0472">Membrane</keyword>
<dbReference type="InterPro" id="IPR000101">
    <property type="entry name" value="GGT_peptidase"/>
</dbReference>
<reference evidence="10 11" key="1">
    <citation type="submission" date="2024-10" db="EMBL/GenBank/DDBJ databases">
        <authorList>
            <person name="Kim D."/>
        </authorList>
    </citation>
    <scope>NUCLEOTIDE SEQUENCE [LARGE SCALE GENOMIC DNA]</scope>
    <source>
        <strain evidence="10">Taebaek</strain>
    </source>
</reference>